<keyword evidence="5 6" id="KW-0472">Membrane</keyword>
<name>A0A6M0H1N0_9CLOT</name>
<dbReference type="InterPro" id="IPR038323">
    <property type="entry name" value="ArAE_1_C_sf"/>
</dbReference>
<evidence type="ECO:0000256" key="5">
    <source>
        <dbReference type="ARBA" id="ARBA00023136"/>
    </source>
</evidence>
<sequence>MKIGNRTLKTAIGTGISMLIAQFLGLKFYASAGIITILSIQNTKRKSFKVALQRIGACIIGLLISGILMELLGFNPVVFALFMLIFIPVAVKLNISEGIVMSSVLATHFLGEGAITKELIINELGLIAIGVGVALLLNLYMKNMEEYIIRDKIYIEDALKDIFIDMSRALRELSVSLQEDKKFNDLEKKLYAAKKKAYINLNNYFMSDESYYLEYMEMRIKQFKCVKRMRSHFEKFFMTYEQTEMIADFTKKVGENLAEQNSCEMLLKDLKELREKFKESELPTTREEFENRAMLYQFLNDLEQFLEIKNEFYYEQL</sequence>
<dbReference type="Pfam" id="PF11728">
    <property type="entry name" value="ArAE_1_C"/>
    <property type="match status" value="1"/>
</dbReference>
<dbReference type="InterPro" id="IPR052984">
    <property type="entry name" value="UPF0421"/>
</dbReference>
<proteinExistence type="predicted"/>
<feature type="domain" description="Putative aromatic acid exporter C-terminal" evidence="7">
    <location>
        <begin position="148"/>
        <end position="310"/>
    </location>
</feature>
<dbReference type="InterPro" id="IPR021062">
    <property type="entry name" value="ArAE_1_C"/>
</dbReference>
<evidence type="ECO:0000313" key="9">
    <source>
        <dbReference type="Proteomes" id="UP000481872"/>
    </source>
</evidence>
<feature type="transmembrane region" description="Helical" evidence="6">
    <location>
        <begin position="12"/>
        <end position="38"/>
    </location>
</feature>
<dbReference type="PANTHER" id="PTHR40064:SF1">
    <property type="entry name" value="MEMBRANE PROTEIN"/>
    <property type="match status" value="1"/>
</dbReference>
<evidence type="ECO:0000256" key="1">
    <source>
        <dbReference type="ARBA" id="ARBA00004651"/>
    </source>
</evidence>
<evidence type="ECO:0000256" key="2">
    <source>
        <dbReference type="ARBA" id="ARBA00022475"/>
    </source>
</evidence>
<dbReference type="RefSeq" id="WP_199869704.1">
    <property type="nucleotide sequence ID" value="NZ_JAAGPU010000011.1"/>
</dbReference>
<evidence type="ECO:0000259" key="7">
    <source>
        <dbReference type="Pfam" id="PF11728"/>
    </source>
</evidence>
<dbReference type="AlphaFoldDB" id="A0A6M0H1N0"/>
<comment type="caution">
    <text evidence="8">The sequence shown here is derived from an EMBL/GenBank/DDBJ whole genome shotgun (WGS) entry which is preliminary data.</text>
</comment>
<evidence type="ECO:0000256" key="4">
    <source>
        <dbReference type="ARBA" id="ARBA00022989"/>
    </source>
</evidence>
<dbReference type="Proteomes" id="UP000481872">
    <property type="component" value="Unassembled WGS sequence"/>
</dbReference>
<keyword evidence="2" id="KW-1003">Cell membrane</keyword>
<feature type="transmembrane region" description="Helical" evidence="6">
    <location>
        <begin position="74"/>
        <end position="91"/>
    </location>
</feature>
<dbReference type="Pfam" id="PF06081">
    <property type="entry name" value="ArAE_1"/>
    <property type="match status" value="1"/>
</dbReference>
<reference evidence="8 9" key="1">
    <citation type="submission" date="2020-02" db="EMBL/GenBank/DDBJ databases">
        <title>Genome assembly of a novel Clostridium senegalense strain.</title>
        <authorList>
            <person name="Gupta T.B."/>
            <person name="Jauregui R."/>
            <person name="Maclean P."/>
            <person name="Nawarathana A."/>
            <person name="Brightwell G."/>
        </authorList>
    </citation>
    <scope>NUCLEOTIDE SEQUENCE [LARGE SCALE GENOMIC DNA]</scope>
    <source>
        <strain evidence="8 9">AGRFS4</strain>
    </source>
</reference>
<accession>A0A6M0H1N0</accession>
<dbReference type="GO" id="GO:0005886">
    <property type="term" value="C:plasma membrane"/>
    <property type="evidence" value="ECO:0007669"/>
    <property type="project" value="UniProtKB-SubCell"/>
</dbReference>
<gene>
    <name evidence="8" type="ORF">G3M99_07310</name>
</gene>
<evidence type="ECO:0000313" key="8">
    <source>
        <dbReference type="EMBL" id="NEU04675.1"/>
    </source>
</evidence>
<feature type="transmembrane region" description="Helical" evidence="6">
    <location>
        <begin position="50"/>
        <end position="68"/>
    </location>
</feature>
<comment type="subcellular location">
    <subcellularLocation>
        <location evidence="1">Cell membrane</location>
        <topology evidence="1">Multi-pass membrane protein</topology>
    </subcellularLocation>
</comment>
<protein>
    <submittedName>
        <fullName evidence="8">Aromatic acid exporter family protein</fullName>
    </submittedName>
</protein>
<dbReference type="InterPro" id="IPR010343">
    <property type="entry name" value="ArAE_1"/>
</dbReference>
<organism evidence="8 9">
    <name type="scientific">Clostridium senegalense</name>
    <dbReference type="NCBI Taxonomy" id="1465809"/>
    <lineage>
        <taxon>Bacteria</taxon>
        <taxon>Bacillati</taxon>
        <taxon>Bacillota</taxon>
        <taxon>Clostridia</taxon>
        <taxon>Eubacteriales</taxon>
        <taxon>Clostridiaceae</taxon>
        <taxon>Clostridium</taxon>
    </lineage>
</organism>
<keyword evidence="3 6" id="KW-0812">Transmembrane</keyword>
<keyword evidence="9" id="KW-1185">Reference proteome</keyword>
<dbReference type="Gene3D" id="1.20.120.940">
    <property type="entry name" value="Putative aromatic acid exporter, C-terminal domain"/>
    <property type="match status" value="1"/>
</dbReference>
<dbReference type="PANTHER" id="PTHR40064">
    <property type="entry name" value="MEMBRANE PROTEIN-RELATED"/>
    <property type="match status" value="1"/>
</dbReference>
<evidence type="ECO:0000256" key="6">
    <source>
        <dbReference type="SAM" id="Phobius"/>
    </source>
</evidence>
<evidence type="ECO:0000256" key="3">
    <source>
        <dbReference type="ARBA" id="ARBA00022692"/>
    </source>
</evidence>
<feature type="transmembrane region" description="Helical" evidence="6">
    <location>
        <begin position="121"/>
        <end position="140"/>
    </location>
</feature>
<keyword evidence="4 6" id="KW-1133">Transmembrane helix</keyword>
<dbReference type="EMBL" id="JAAGPU010000011">
    <property type="protein sequence ID" value="NEU04675.1"/>
    <property type="molecule type" value="Genomic_DNA"/>
</dbReference>